<accession>A0A2N5X5B5</accession>
<dbReference type="GO" id="GO:0016705">
    <property type="term" value="F:oxidoreductase activity, acting on paired donors, with incorporation or reduction of molecular oxygen"/>
    <property type="evidence" value="ECO:0007669"/>
    <property type="project" value="InterPro"/>
</dbReference>
<dbReference type="SUPFAM" id="SSF48264">
    <property type="entry name" value="Cytochrome P450"/>
    <property type="match status" value="1"/>
</dbReference>
<dbReference type="GO" id="GO:0020037">
    <property type="term" value="F:heme binding"/>
    <property type="evidence" value="ECO:0007669"/>
    <property type="project" value="InterPro"/>
</dbReference>
<comment type="similarity">
    <text evidence="2">Belongs to the cytochrome P450 family.</text>
</comment>
<dbReference type="RefSeq" id="WP_076001762.1">
    <property type="nucleotide sequence ID" value="NZ_PKUS01000005.1"/>
</dbReference>
<dbReference type="PANTHER" id="PTHR46696">
    <property type="entry name" value="P450, PUTATIVE (EUROFUNG)-RELATED"/>
    <property type="match status" value="1"/>
</dbReference>
<dbReference type="EMBL" id="PKUS01000005">
    <property type="protein sequence ID" value="PLW69682.1"/>
    <property type="molecule type" value="Genomic_DNA"/>
</dbReference>
<dbReference type="Pfam" id="PF00067">
    <property type="entry name" value="p450"/>
    <property type="match status" value="1"/>
</dbReference>
<keyword evidence="9" id="KW-1185">Reference proteome</keyword>
<sequence length="411" mass="45941">MSNEFPFLSAEYAARPQPFWKNLRETDPVYYAQEYGFWVISKHEDILEMLKDPYTYSSAAGPGGGLVAGEDGEQRDDNGGMGFLPLIQHDPPEHTRIRSLFAKAFTPKRIAEMEPAVVEIATNLMDELHQKIRNGEALDLVDDFASPLPVYVIAQMMGIPLEERHRLRMWSDSLAIGAGEGYSIQQQLGSRKEMTEGLSEIISAARHNPQANTLISAMLDASEEGENLRTEEILGLSKLLWLAGNETTTNLISNGVVFLLNHPDVLADLRNDRTLISDFVEEMLRYDGPVMGLFRIATRNVEFRGKNISKGDTLWLLFSSGNLDADTYEAPETFDLHRRNKDHLALGKGIHFCMGSALARLEAKVAFEWLIDLLPHMKLDFENGKRIPVPILSGWVKLPMSVDVGALEVAS</sequence>
<dbReference type="InterPro" id="IPR002397">
    <property type="entry name" value="Cyt_P450_B"/>
</dbReference>
<organism evidence="8 9">
    <name type="scientific">Pseudohalioglobus lutimaris</name>
    <dbReference type="NCBI Taxonomy" id="1737061"/>
    <lineage>
        <taxon>Bacteria</taxon>
        <taxon>Pseudomonadati</taxon>
        <taxon>Pseudomonadota</taxon>
        <taxon>Gammaproteobacteria</taxon>
        <taxon>Cellvibrionales</taxon>
        <taxon>Halieaceae</taxon>
        <taxon>Pseudohalioglobus</taxon>
    </lineage>
</organism>
<dbReference type="Gene3D" id="1.10.630.10">
    <property type="entry name" value="Cytochrome P450"/>
    <property type="match status" value="1"/>
</dbReference>
<dbReference type="AlphaFoldDB" id="A0A2N5X5B5"/>
<dbReference type="FunFam" id="1.10.630.10:FF:000018">
    <property type="entry name" value="Cytochrome P450 monooxygenase"/>
    <property type="match status" value="1"/>
</dbReference>
<evidence type="ECO:0000313" key="9">
    <source>
        <dbReference type="Proteomes" id="UP000235005"/>
    </source>
</evidence>
<keyword evidence="6" id="KW-0408">Iron</keyword>
<evidence type="ECO:0000256" key="5">
    <source>
        <dbReference type="ARBA" id="ARBA00023002"/>
    </source>
</evidence>
<dbReference type="PANTHER" id="PTHR46696:SF1">
    <property type="entry name" value="CYTOCHROME P450 YJIB-RELATED"/>
    <property type="match status" value="1"/>
</dbReference>
<protein>
    <submittedName>
        <fullName evidence="8">Cytochrome P450</fullName>
    </submittedName>
</protein>
<evidence type="ECO:0000256" key="3">
    <source>
        <dbReference type="ARBA" id="ARBA00022617"/>
    </source>
</evidence>
<evidence type="ECO:0000313" key="8">
    <source>
        <dbReference type="EMBL" id="PLW69682.1"/>
    </source>
</evidence>
<evidence type="ECO:0000256" key="7">
    <source>
        <dbReference type="ARBA" id="ARBA00023033"/>
    </source>
</evidence>
<name>A0A2N5X5B5_9GAMM</name>
<evidence type="ECO:0000256" key="2">
    <source>
        <dbReference type="ARBA" id="ARBA00010617"/>
    </source>
</evidence>
<evidence type="ECO:0000256" key="6">
    <source>
        <dbReference type="ARBA" id="ARBA00023004"/>
    </source>
</evidence>
<dbReference type="Proteomes" id="UP000235005">
    <property type="component" value="Unassembled WGS sequence"/>
</dbReference>
<dbReference type="PRINTS" id="PR00359">
    <property type="entry name" value="BP450"/>
</dbReference>
<reference evidence="8 9" key="1">
    <citation type="submission" date="2018-01" db="EMBL/GenBank/DDBJ databases">
        <title>The draft genome sequence of Halioglobus lutimaris HF004.</title>
        <authorList>
            <person name="Du Z.-J."/>
            <person name="Shi M.-J."/>
        </authorList>
    </citation>
    <scope>NUCLEOTIDE SEQUENCE [LARGE SCALE GENOMIC DNA]</scope>
    <source>
        <strain evidence="8 9">HF004</strain>
    </source>
</reference>
<evidence type="ECO:0000256" key="1">
    <source>
        <dbReference type="ARBA" id="ARBA00001971"/>
    </source>
</evidence>
<dbReference type="InterPro" id="IPR036396">
    <property type="entry name" value="Cyt_P450_sf"/>
</dbReference>
<dbReference type="InterPro" id="IPR001128">
    <property type="entry name" value="Cyt_P450"/>
</dbReference>
<keyword evidence="3" id="KW-0349">Heme</keyword>
<comment type="caution">
    <text evidence="8">The sequence shown here is derived from an EMBL/GenBank/DDBJ whole genome shotgun (WGS) entry which is preliminary data.</text>
</comment>
<dbReference type="GO" id="GO:0004497">
    <property type="term" value="F:monooxygenase activity"/>
    <property type="evidence" value="ECO:0007669"/>
    <property type="project" value="UniProtKB-KW"/>
</dbReference>
<keyword evidence="4" id="KW-0479">Metal-binding</keyword>
<evidence type="ECO:0000256" key="4">
    <source>
        <dbReference type="ARBA" id="ARBA00022723"/>
    </source>
</evidence>
<dbReference type="OrthoDB" id="7052847at2"/>
<keyword evidence="5" id="KW-0560">Oxidoreductase</keyword>
<keyword evidence="7" id="KW-0503">Monooxygenase</keyword>
<dbReference type="GO" id="GO:0005506">
    <property type="term" value="F:iron ion binding"/>
    <property type="evidence" value="ECO:0007669"/>
    <property type="project" value="InterPro"/>
</dbReference>
<proteinExistence type="inferred from homology"/>
<comment type="cofactor">
    <cofactor evidence="1">
        <name>heme</name>
        <dbReference type="ChEBI" id="CHEBI:30413"/>
    </cofactor>
</comment>
<gene>
    <name evidence="8" type="ORF">C0039_06650</name>
</gene>